<evidence type="ECO:0000313" key="1">
    <source>
        <dbReference type="EMBL" id="KAF0035390.1"/>
    </source>
</evidence>
<protein>
    <submittedName>
        <fullName evidence="1">Uncharacterized protein</fullName>
    </submittedName>
</protein>
<dbReference type="AlphaFoldDB" id="A0A6A4SU28"/>
<gene>
    <name evidence="1" type="ORF">F2P81_013148</name>
</gene>
<proteinExistence type="predicted"/>
<reference evidence="1 2" key="1">
    <citation type="submission" date="2019-06" db="EMBL/GenBank/DDBJ databases">
        <title>Draft genomes of female and male turbot (Scophthalmus maximus).</title>
        <authorList>
            <person name="Xu H."/>
            <person name="Xu X.-W."/>
            <person name="Shao C."/>
            <person name="Chen S."/>
        </authorList>
    </citation>
    <scope>NUCLEOTIDE SEQUENCE [LARGE SCALE GENOMIC DNA]</scope>
    <source>
        <strain evidence="1">Ysfricsl-2016a</strain>
        <tissue evidence="1">Blood</tissue>
    </source>
</reference>
<comment type="caution">
    <text evidence="1">The sequence shown here is derived from an EMBL/GenBank/DDBJ whole genome shotgun (WGS) entry which is preliminary data.</text>
</comment>
<evidence type="ECO:0000313" key="2">
    <source>
        <dbReference type="Proteomes" id="UP000438429"/>
    </source>
</evidence>
<accession>A0A6A4SU28</accession>
<name>A0A6A4SU28_SCOMX</name>
<sequence length="320" mass="35715">MLFRGREGLGFLKPACSEDSGPSHLTIKVYFFTGSESNICNGTLKRGPPAPSAFCWRNALFSFVLGGLSALPDFQTDRAVFCWTLQSCIVGAVVPSSFEATALISVPMKPSPSTFNDYRPVALTRIIMSRTVRCRCIGNNQRRLAIAADVEGGETEENVTVVLLRRCERQHPDKVLVPGYSPLNTPQENVTVVLLRRCKRRHPDRVVVPGYSPLNTPQENVTVVLLRRCERQHPDKVVVPGYSPLNTPQENVTVVLLRRCKRRHPDRGVVLGYSPLNTTQENVTVVLLRYCKRRQPDRGVVPGYSPLNTPQENVTVVLLR</sequence>
<dbReference type="Proteomes" id="UP000438429">
    <property type="component" value="Unassembled WGS sequence"/>
</dbReference>
<dbReference type="EMBL" id="VEVO01000011">
    <property type="protein sequence ID" value="KAF0035390.1"/>
    <property type="molecule type" value="Genomic_DNA"/>
</dbReference>
<organism evidence="1 2">
    <name type="scientific">Scophthalmus maximus</name>
    <name type="common">Turbot</name>
    <name type="synonym">Psetta maxima</name>
    <dbReference type="NCBI Taxonomy" id="52904"/>
    <lineage>
        <taxon>Eukaryota</taxon>
        <taxon>Metazoa</taxon>
        <taxon>Chordata</taxon>
        <taxon>Craniata</taxon>
        <taxon>Vertebrata</taxon>
        <taxon>Euteleostomi</taxon>
        <taxon>Actinopterygii</taxon>
        <taxon>Neopterygii</taxon>
        <taxon>Teleostei</taxon>
        <taxon>Neoteleostei</taxon>
        <taxon>Acanthomorphata</taxon>
        <taxon>Carangaria</taxon>
        <taxon>Pleuronectiformes</taxon>
        <taxon>Pleuronectoidei</taxon>
        <taxon>Scophthalmidae</taxon>
        <taxon>Scophthalmus</taxon>
    </lineage>
</organism>